<comment type="similarity">
    <text evidence="6">Belongs to the binding-protein-dependent transport system permease family.</text>
</comment>
<dbReference type="InterPro" id="IPR000515">
    <property type="entry name" value="MetI-like"/>
</dbReference>
<gene>
    <name evidence="8" type="ORF">OIN60_11235</name>
</gene>
<feature type="transmembrane region" description="Helical" evidence="6">
    <location>
        <begin position="150"/>
        <end position="180"/>
    </location>
</feature>
<feature type="transmembrane region" description="Helical" evidence="6">
    <location>
        <begin position="299"/>
        <end position="320"/>
    </location>
</feature>
<dbReference type="RefSeq" id="WP_305754954.1">
    <property type="nucleotide sequence ID" value="NZ_JAPCKK010000016.1"/>
</dbReference>
<dbReference type="Gene3D" id="1.10.3720.10">
    <property type="entry name" value="MetI-like"/>
    <property type="match status" value="1"/>
</dbReference>
<keyword evidence="2 6" id="KW-0813">Transport</keyword>
<dbReference type="SUPFAM" id="SSF161098">
    <property type="entry name" value="MetI-like"/>
    <property type="match status" value="1"/>
</dbReference>
<evidence type="ECO:0000313" key="9">
    <source>
        <dbReference type="Proteomes" id="UP001241848"/>
    </source>
</evidence>
<accession>A0ABT9FRI4</accession>
<evidence type="ECO:0000256" key="3">
    <source>
        <dbReference type="ARBA" id="ARBA00022692"/>
    </source>
</evidence>
<keyword evidence="4 6" id="KW-1133">Transmembrane helix</keyword>
<dbReference type="CDD" id="cd06261">
    <property type="entry name" value="TM_PBP2"/>
    <property type="match status" value="1"/>
</dbReference>
<keyword evidence="5 6" id="KW-0472">Membrane</keyword>
<comment type="subcellular location">
    <subcellularLocation>
        <location evidence="6">Cell membrane</location>
        <topology evidence="6">Multi-pass membrane protein</topology>
    </subcellularLocation>
    <subcellularLocation>
        <location evidence="1">Membrane</location>
        <topology evidence="1">Multi-pass membrane protein</topology>
    </subcellularLocation>
</comment>
<evidence type="ECO:0000259" key="7">
    <source>
        <dbReference type="PROSITE" id="PS50928"/>
    </source>
</evidence>
<dbReference type="Proteomes" id="UP001241848">
    <property type="component" value="Unassembled WGS sequence"/>
</dbReference>
<protein>
    <submittedName>
        <fullName evidence="8">ABC transporter permease subunit</fullName>
    </submittedName>
</protein>
<dbReference type="EMBL" id="JAPCKK010000016">
    <property type="protein sequence ID" value="MDP4097343.1"/>
    <property type="molecule type" value="Genomic_DNA"/>
</dbReference>
<evidence type="ECO:0000256" key="2">
    <source>
        <dbReference type="ARBA" id="ARBA00022448"/>
    </source>
</evidence>
<evidence type="ECO:0000256" key="6">
    <source>
        <dbReference type="RuleBase" id="RU363032"/>
    </source>
</evidence>
<evidence type="ECO:0000256" key="4">
    <source>
        <dbReference type="ARBA" id="ARBA00022989"/>
    </source>
</evidence>
<keyword evidence="3 6" id="KW-0812">Transmembrane</keyword>
<name>A0ABT9FRI4_9BACL</name>
<feature type="transmembrane region" description="Helical" evidence="6">
    <location>
        <begin position="239"/>
        <end position="263"/>
    </location>
</feature>
<dbReference type="PROSITE" id="PS50928">
    <property type="entry name" value="ABC_TM1"/>
    <property type="match status" value="1"/>
</dbReference>
<evidence type="ECO:0000313" key="8">
    <source>
        <dbReference type="EMBL" id="MDP4097343.1"/>
    </source>
</evidence>
<dbReference type="Pfam" id="PF00528">
    <property type="entry name" value="BPD_transp_1"/>
    <property type="match status" value="1"/>
</dbReference>
<reference evidence="8 9" key="1">
    <citation type="submission" date="2022-10" db="EMBL/GenBank/DDBJ databases">
        <title>Paenibacillus description and whole genome data of maize root bacterial community.</title>
        <authorList>
            <person name="Marton D."/>
            <person name="Farkas M."/>
            <person name="Cserhati M."/>
        </authorList>
    </citation>
    <scope>NUCLEOTIDE SEQUENCE [LARGE SCALE GENOMIC DNA]</scope>
    <source>
        <strain evidence="8 9">P96</strain>
    </source>
</reference>
<feature type="transmembrane region" description="Helical" evidence="6">
    <location>
        <begin position="108"/>
        <end position="129"/>
    </location>
</feature>
<proteinExistence type="inferred from homology"/>
<dbReference type="PANTHER" id="PTHR43496:SF1">
    <property type="entry name" value="POLYGALACTURONAN_RHAMNOGALACTURONAN TRANSPORT SYSTEM PERMEASE PROTEIN YTEP"/>
    <property type="match status" value="1"/>
</dbReference>
<organism evidence="8 9">
    <name type="scientific">Paenibacillus zeirhizosphaerae</name>
    <dbReference type="NCBI Taxonomy" id="2987519"/>
    <lineage>
        <taxon>Bacteria</taxon>
        <taxon>Bacillati</taxon>
        <taxon>Bacillota</taxon>
        <taxon>Bacilli</taxon>
        <taxon>Bacillales</taxon>
        <taxon>Paenibacillaceae</taxon>
        <taxon>Paenibacillus</taxon>
    </lineage>
</organism>
<keyword evidence="9" id="KW-1185">Reference proteome</keyword>
<feature type="transmembrane region" description="Helical" evidence="6">
    <location>
        <begin position="44"/>
        <end position="62"/>
    </location>
</feature>
<comment type="caution">
    <text evidence="8">The sequence shown here is derived from an EMBL/GenBank/DDBJ whole genome shotgun (WGS) entry which is preliminary data.</text>
</comment>
<feature type="transmembrane region" description="Helical" evidence="6">
    <location>
        <begin position="192"/>
        <end position="218"/>
    </location>
</feature>
<evidence type="ECO:0000256" key="5">
    <source>
        <dbReference type="ARBA" id="ARBA00023136"/>
    </source>
</evidence>
<dbReference type="PANTHER" id="PTHR43496">
    <property type="entry name" value="PROTEIN LPLB"/>
    <property type="match status" value="1"/>
</dbReference>
<evidence type="ECO:0000256" key="1">
    <source>
        <dbReference type="ARBA" id="ARBA00004141"/>
    </source>
</evidence>
<sequence>MSSKFKAASVSPDGAIEGQGLPAELVPKKKGAAYLFRKLLEQRYLQVMALLGLIWMIIFNYLPMYGIVIAFKNFDIISTIQEAPWAGLEHFKAFLEDDNFWDVVRNTLGISLLKLMIGFPLPILFALFLNEVRSIRYKKSIQTISYLPHFLSWVILGGILATWLSDTGLVNELLLGLGWIREPISYLAEPSYFWAIVITSDIWKELGWSAIIYLAAMAGVSPDLYEASTIDGAGRFQKMWYVTLPSIKGTISILFILAVSGILNSNFDQILVLRNSLNESASSVIDVYVYQVGIQQGRFSYSTAVGLLKAVVALILLLLANSVTKRLNNTSLF</sequence>
<feature type="domain" description="ABC transmembrane type-1" evidence="7">
    <location>
        <begin position="104"/>
        <end position="320"/>
    </location>
</feature>
<dbReference type="InterPro" id="IPR035906">
    <property type="entry name" value="MetI-like_sf"/>
</dbReference>